<dbReference type="Proteomes" id="UP000218427">
    <property type="component" value="Unassembled WGS sequence"/>
</dbReference>
<keyword evidence="8" id="KW-1185">Reference proteome</keyword>
<dbReference type="RefSeq" id="WP_082679589.1">
    <property type="nucleotide sequence ID" value="NZ_LRFG02000004.1"/>
</dbReference>
<dbReference type="PANTHER" id="PTHR32322:SF9">
    <property type="entry name" value="AMINO-ACID METABOLITE EFFLUX PUMP-RELATED"/>
    <property type="match status" value="1"/>
</dbReference>
<organism evidence="7 8">
    <name type="scientific">Microbulbifer flavimaris</name>
    <dbReference type="NCBI Taxonomy" id="1781068"/>
    <lineage>
        <taxon>Bacteria</taxon>
        <taxon>Pseudomonadati</taxon>
        <taxon>Pseudomonadota</taxon>
        <taxon>Gammaproteobacteria</taxon>
        <taxon>Cellvibrionales</taxon>
        <taxon>Microbulbiferaceae</taxon>
        <taxon>Microbulbifer</taxon>
    </lineage>
</organism>
<keyword evidence="4 5" id="KW-0472">Membrane</keyword>
<proteinExistence type="predicted"/>
<dbReference type="InterPro" id="IPR000620">
    <property type="entry name" value="EamA_dom"/>
</dbReference>
<evidence type="ECO:0000256" key="5">
    <source>
        <dbReference type="SAM" id="Phobius"/>
    </source>
</evidence>
<keyword evidence="3 5" id="KW-1133">Transmembrane helix</keyword>
<evidence type="ECO:0000256" key="2">
    <source>
        <dbReference type="ARBA" id="ARBA00022692"/>
    </source>
</evidence>
<reference evidence="7" key="1">
    <citation type="submission" date="2017-08" db="EMBL/GenBank/DDBJ databases">
        <title>Microbulbifer marisrubri sp. nov., a halophilic alphaproteobacterium isolated from marine sediment of the Yellow Sea, China.</title>
        <authorList>
            <person name="Zhang G."/>
            <person name="Xiong Q."/>
        </authorList>
    </citation>
    <scope>NUCLEOTIDE SEQUENCE [LARGE SCALE GENOMIC DNA]</scope>
    <source>
        <strain evidence="7">WRN-8</strain>
    </source>
</reference>
<feature type="transmembrane region" description="Helical" evidence="5">
    <location>
        <begin position="26"/>
        <end position="44"/>
    </location>
</feature>
<dbReference type="Pfam" id="PF00892">
    <property type="entry name" value="EamA"/>
    <property type="match status" value="1"/>
</dbReference>
<evidence type="ECO:0000313" key="7">
    <source>
        <dbReference type="EMBL" id="PCO04834.1"/>
    </source>
</evidence>
<feature type="transmembrane region" description="Helical" evidence="5">
    <location>
        <begin position="244"/>
        <end position="263"/>
    </location>
</feature>
<evidence type="ECO:0000313" key="8">
    <source>
        <dbReference type="Proteomes" id="UP000218427"/>
    </source>
</evidence>
<comment type="caution">
    <text evidence="7">The sequence shown here is derived from an EMBL/GenBank/DDBJ whole genome shotgun (WGS) entry which is preliminary data.</text>
</comment>
<feature type="transmembrane region" description="Helical" evidence="5">
    <location>
        <begin position="190"/>
        <end position="211"/>
    </location>
</feature>
<sequence length="279" mass="28226">MCAFAGNSLLCRAALANTTIDPASFTAIRLASGAAFLSLLVAWQRKSISGAGSWCSATLLFLYAAAFSYAYISLSAATGALLLFGAVQITMIGVGFSRGERLTAGQVTGAALALAGLIGLLLPGITAPEPLGAMLMVAAGIAWGGYSLRGRHATDATLATTGNFIRTLPLAALLMLLASGSLSIDATGTLLAIASGALASGLGYALWYAALPYLRASSAATVQLSVPVITALAGALLLSEPISLRLAIASIVTLGGIAMVIHYGRARSIPNTEPPQNDK</sequence>
<comment type="subcellular location">
    <subcellularLocation>
        <location evidence="1">Membrane</location>
        <topology evidence="1">Multi-pass membrane protein</topology>
    </subcellularLocation>
</comment>
<feature type="domain" description="EamA" evidence="6">
    <location>
        <begin position="131"/>
        <end position="261"/>
    </location>
</feature>
<feature type="transmembrane region" description="Helical" evidence="5">
    <location>
        <begin position="51"/>
        <end position="72"/>
    </location>
</feature>
<evidence type="ECO:0000256" key="4">
    <source>
        <dbReference type="ARBA" id="ARBA00023136"/>
    </source>
</evidence>
<feature type="transmembrane region" description="Helical" evidence="5">
    <location>
        <begin position="108"/>
        <end position="125"/>
    </location>
</feature>
<feature type="transmembrane region" description="Helical" evidence="5">
    <location>
        <begin position="131"/>
        <end position="148"/>
    </location>
</feature>
<dbReference type="InterPro" id="IPR050638">
    <property type="entry name" value="AA-Vitamin_Transporters"/>
</dbReference>
<evidence type="ECO:0000256" key="1">
    <source>
        <dbReference type="ARBA" id="ARBA00004141"/>
    </source>
</evidence>
<dbReference type="InterPro" id="IPR037185">
    <property type="entry name" value="EmrE-like"/>
</dbReference>
<evidence type="ECO:0000259" key="6">
    <source>
        <dbReference type="Pfam" id="PF00892"/>
    </source>
</evidence>
<dbReference type="EMBL" id="LRFG02000004">
    <property type="protein sequence ID" value="PCO04834.1"/>
    <property type="molecule type" value="Genomic_DNA"/>
</dbReference>
<protein>
    <submittedName>
        <fullName evidence="7">EamA family transporter</fullName>
    </submittedName>
</protein>
<dbReference type="PANTHER" id="PTHR32322">
    <property type="entry name" value="INNER MEMBRANE TRANSPORTER"/>
    <property type="match status" value="1"/>
</dbReference>
<evidence type="ECO:0000256" key="3">
    <source>
        <dbReference type="ARBA" id="ARBA00022989"/>
    </source>
</evidence>
<dbReference type="SUPFAM" id="SSF103481">
    <property type="entry name" value="Multidrug resistance efflux transporter EmrE"/>
    <property type="match status" value="2"/>
</dbReference>
<gene>
    <name evidence="7" type="ORF">AWR36_012635</name>
</gene>
<feature type="transmembrane region" description="Helical" evidence="5">
    <location>
        <begin position="168"/>
        <end position="184"/>
    </location>
</feature>
<accession>A0ABX4HZT5</accession>
<feature type="transmembrane region" description="Helical" evidence="5">
    <location>
        <begin position="78"/>
        <end position="96"/>
    </location>
</feature>
<feature type="transmembrane region" description="Helical" evidence="5">
    <location>
        <begin position="218"/>
        <end position="238"/>
    </location>
</feature>
<keyword evidence="2 5" id="KW-0812">Transmembrane</keyword>
<name>A0ABX4HZT5_9GAMM</name>